<organism evidence="1 2">
    <name type="scientific">Pseudomonas fluorescens</name>
    <dbReference type="NCBI Taxonomy" id="294"/>
    <lineage>
        <taxon>Bacteria</taxon>
        <taxon>Pseudomonadati</taxon>
        <taxon>Pseudomonadota</taxon>
        <taxon>Gammaproteobacteria</taxon>
        <taxon>Pseudomonadales</taxon>
        <taxon>Pseudomonadaceae</taxon>
        <taxon>Pseudomonas</taxon>
    </lineage>
</organism>
<name>A0A5E7VW09_PSEFL</name>
<dbReference type="AlphaFoldDB" id="A0A5E7VW09"/>
<proteinExistence type="predicted"/>
<dbReference type="EMBL" id="CABVJF010000094">
    <property type="protein sequence ID" value="VVQ26677.1"/>
    <property type="molecule type" value="Genomic_DNA"/>
</dbReference>
<evidence type="ECO:0000313" key="1">
    <source>
        <dbReference type="EMBL" id="VVQ26677.1"/>
    </source>
</evidence>
<dbReference type="Proteomes" id="UP000381378">
    <property type="component" value="Unassembled WGS sequence"/>
</dbReference>
<sequence>MPGIHLARAFNAIGFASMKDQSGQGKALPVFADDAQARDMGARLVRDAGFVPVLFPLARANEGLPGGPLAGIWSEAELKGKLAP</sequence>
<accession>A0A5E7VW09</accession>
<gene>
    <name evidence="1" type="ORF">PS928_06852</name>
</gene>
<reference evidence="1 2" key="1">
    <citation type="submission" date="2019-09" db="EMBL/GenBank/DDBJ databases">
        <authorList>
            <person name="Chandra G."/>
            <person name="Truman W A."/>
        </authorList>
    </citation>
    <scope>NUCLEOTIDE SEQUENCE [LARGE SCALE GENOMIC DNA]</scope>
    <source>
        <strain evidence="1">PS928</strain>
    </source>
</reference>
<dbReference type="Gene3D" id="3.40.50.720">
    <property type="entry name" value="NAD(P)-binding Rossmann-like Domain"/>
    <property type="match status" value="1"/>
</dbReference>
<protein>
    <submittedName>
        <fullName evidence="1">Uncharacterized protein</fullName>
    </submittedName>
</protein>
<evidence type="ECO:0000313" key="2">
    <source>
        <dbReference type="Proteomes" id="UP000381378"/>
    </source>
</evidence>